<proteinExistence type="predicted"/>
<dbReference type="AlphaFoldDB" id="A0A0E9MLG7"/>
<dbReference type="Proteomes" id="UP000033202">
    <property type="component" value="Unassembled WGS sequence"/>
</dbReference>
<evidence type="ECO:0000313" key="1">
    <source>
        <dbReference type="EMBL" id="GAO38632.1"/>
    </source>
</evidence>
<accession>A0A0E9MLG7</accession>
<sequence length="143" mass="15943">MNLDEFKHSRAGKVVQGLFADGAVLAEMLREPNRRPPVQALQRRLRAAGVELSNPERQHLGRWTAEVLSRYGLRPIPGRHGAKRAPVTQAGPLTSGALYEPIRDLTAAERWEKARQILAPCLGKMGTVDDFIREKRAEAGRED</sequence>
<protein>
    <submittedName>
        <fullName evidence="1">Uncharacterized protein</fullName>
    </submittedName>
</protein>
<name>A0A0E9MLG7_9SPHN</name>
<comment type="caution">
    <text evidence="1">The sequence shown here is derived from an EMBL/GenBank/DDBJ whole genome shotgun (WGS) entry which is preliminary data.</text>
</comment>
<keyword evidence="2" id="KW-1185">Reference proteome</keyword>
<dbReference type="RefSeq" id="WP_157032786.1">
    <property type="nucleotide sequence ID" value="NZ_BBWU01000016.1"/>
</dbReference>
<dbReference type="EMBL" id="BBWU01000016">
    <property type="protein sequence ID" value="GAO38632.1"/>
    <property type="molecule type" value="Genomic_DNA"/>
</dbReference>
<organism evidence="1 2">
    <name type="scientific">Sphingomonas changbaiensis NBRC 104936</name>
    <dbReference type="NCBI Taxonomy" id="1219043"/>
    <lineage>
        <taxon>Bacteria</taxon>
        <taxon>Pseudomonadati</taxon>
        <taxon>Pseudomonadota</taxon>
        <taxon>Alphaproteobacteria</taxon>
        <taxon>Sphingomonadales</taxon>
        <taxon>Sphingomonadaceae</taxon>
        <taxon>Sphingomonas</taxon>
    </lineage>
</organism>
<gene>
    <name evidence="1" type="ORF">SCH01S_16_01510</name>
</gene>
<reference evidence="1 2" key="1">
    <citation type="submission" date="2015-04" db="EMBL/GenBank/DDBJ databases">
        <title>Whole genome shotgun sequence of Sphingomonas changbaiensis NBRC 104936.</title>
        <authorList>
            <person name="Katano-Makiyama Y."/>
            <person name="Hosoyama A."/>
            <person name="Hashimoto M."/>
            <person name="Noguchi M."/>
            <person name="Tsuchikane K."/>
            <person name="Ohji S."/>
            <person name="Yamazoe A."/>
            <person name="Ichikawa N."/>
            <person name="Kimura A."/>
            <person name="Fujita N."/>
        </authorList>
    </citation>
    <scope>NUCLEOTIDE SEQUENCE [LARGE SCALE GENOMIC DNA]</scope>
    <source>
        <strain evidence="1 2">NBRC 104936</strain>
    </source>
</reference>
<dbReference type="STRING" id="1219043.SCH01S_16_01510"/>
<evidence type="ECO:0000313" key="2">
    <source>
        <dbReference type="Proteomes" id="UP000033202"/>
    </source>
</evidence>
<dbReference type="OrthoDB" id="3414915at2"/>